<organism evidence="9 10">
    <name type="scientific">Actinacidiphila rubida</name>
    <dbReference type="NCBI Taxonomy" id="310780"/>
    <lineage>
        <taxon>Bacteria</taxon>
        <taxon>Bacillati</taxon>
        <taxon>Actinomycetota</taxon>
        <taxon>Actinomycetes</taxon>
        <taxon>Kitasatosporales</taxon>
        <taxon>Streptomycetaceae</taxon>
        <taxon>Actinacidiphila</taxon>
    </lineage>
</organism>
<evidence type="ECO:0000313" key="9">
    <source>
        <dbReference type="EMBL" id="SEO54958.1"/>
    </source>
</evidence>
<dbReference type="FunFam" id="1.25.40.10:FF:000222">
    <property type="entry name" value="SARP family transcriptional regulator"/>
    <property type="match status" value="1"/>
</dbReference>
<evidence type="ECO:0000256" key="5">
    <source>
        <dbReference type="ARBA" id="ARBA00023163"/>
    </source>
</evidence>
<dbReference type="PROSITE" id="PS51755">
    <property type="entry name" value="OMPR_PHOB"/>
    <property type="match status" value="1"/>
</dbReference>
<evidence type="ECO:0000313" key="10">
    <source>
        <dbReference type="Proteomes" id="UP000181951"/>
    </source>
</evidence>
<name>A0A1H8QLR5_9ACTN</name>
<dbReference type="InterPro" id="IPR027417">
    <property type="entry name" value="P-loop_NTPase"/>
</dbReference>
<feature type="domain" description="OmpR/PhoB-type" evidence="8">
    <location>
        <begin position="1"/>
        <end position="92"/>
    </location>
</feature>
<dbReference type="EMBL" id="FODD01000030">
    <property type="protein sequence ID" value="SEO54958.1"/>
    <property type="molecule type" value="Genomic_DNA"/>
</dbReference>
<evidence type="ECO:0000256" key="2">
    <source>
        <dbReference type="ARBA" id="ARBA00023012"/>
    </source>
</evidence>
<evidence type="ECO:0000256" key="4">
    <source>
        <dbReference type="ARBA" id="ARBA00023125"/>
    </source>
</evidence>
<proteinExistence type="inferred from homology"/>
<dbReference type="InterPro" id="IPR016032">
    <property type="entry name" value="Sig_transdc_resp-reg_C-effctor"/>
</dbReference>
<dbReference type="InterPro" id="IPR001867">
    <property type="entry name" value="OmpR/PhoB-type_DNA-bd"/>
</dbReference>
<dbReference type="SMART" id="SM00862">
    <property type="entry name" value="Trans_reg_C"/>
    <property type="match status" value="1"/>
</dbReference>
<dbReference type="SUPFAM" id="SSF48452">
    <property type="entry name" value="TPR-like"/>
    <property type="match status" value="1"/>
</dbReference>
<keyword evidence="5" id="KW-0804">Transcription</keyword>
<dbReference type="InterPro" id="IPR036388">
    <property type="entry name" value="WH-like_DNA-bd_sf"/>
</dbReference>
<dbReference type="GO" id="GO:0000160">
    <property type="term" value="P:phosphorelay signal transduction system"/>
    <property type="evidence" value="ECO:0007669"/>
    <property type="project" value="UniProtKB-KW"/>
</dbReference>
<dbReference type="PANTHER" id="PTHR35807">
    <property type="entry name" value="TRANSCRIPTIONAL REGULATOR REDD-RELATED"/>
    <property type="match status" value="1"/>
</dbReference>
<comment type="similarity">
    <text evidence="1">Belongs to the AfsR/DnrI/RedD regulatory family.</text>
</comment>
<feature type="DNA-binding region" description="OmpR/PhoB-type" evidence="6">
    <location>
        <begin position="1"/>
        <end position="92"/>
    </location>
</feature>
<dbReference type="SUPFAM" id="SSF46894">
    <property type="entry name" value="C-terminal effector domain of the bipartite response regulators"/>
    <property type="match status" value="1"/>
</dbReference>
<dbReference type="InterPro" id="IPR011990">
    <property type="entry name" value="TPR-like_helical_dom_sf"/>
</dbReference>
<dbReference type="GO" id="GO:0006355">
    <property type="term" value="P:regulation of DNA-templated transcription"/>
    <property type="evidence" value="ECO:0007669"/>
    <property type="project" value="InterPro"/>
</dbReference>
<keyword evidence="2" id="KW-0902">Two-component regulatory system</keyword>
<evidence type="ECO:0000256" key="6">
    <source>
        <dbReference type="PROSITE-ProRule" id="PRU01091"/>
    </source>
</evidence>
<dbReference type="Gene3D" id="3.40.50.300">
    <property type="entry name" value="P-loop containing nucleotide triphosphate hydrolases"/>
    <property type="match status" value="1"/>
</dbReference>
<dbReference type="PRINTS" id="PR00364">
    <property type="entry name" value="DISEASERSIST"/>
</dbReference>
<dbReference type="InterPro" id="IPR005158">
    <property type="entry name" value="BTAD"/>
</dbReference>
<evidence type="ECO:0000256" key="1">
    <source>
        <dbReference type="ARBA" id="ARBA00005820"/>
    </source>
</evidence>
<dbReference type="CDD" id="cd15831">
    <property type="entry name" value="BTAD"/>
    <property type="match status" value="1"/>
</dbReference>
<dbReference type="InterPro" id="IPR051677">
    <property type="entry name" value="AfsR-DnrI-RedD_regulator"/>
</dbReference>
<evidence type="ECO:0000256" key="3">
    <source>
        <dbReference type="ARBA" id="ARBA00023015"/>
    </source>
</evidence>
<dbReference type="SUPFAM" id="SSF52540">
    <property type="entry name" value="P-loop containing nucleoside triphosphate hydrolases"/>
    <property type="match status" value="1"/>
</dbReference>
<keyword evidence="3" id="KW-0805">Transcription regulation</keyword>
<dbReference type="STRING" id="310780.SAMN05216267_103055"/>
<protein>
    <submittedName>
        <fullName evidence="9">DNA-binding transcriptional activator of the SARP family</fullName>
    </submittedName>
</protein>
<keyword evidence="4 6" id="KW-0238">DNA-binding</keyword>
<reference evidence="9 10" key="1">
    <citation type="submission" date="2016-10" db="EMBL/GenBank/DDBJ databases">
        <authorList>
            <person name="de Groot N.N."/>
        </authorList>
    </citation>
    <scope>NUCLEOTIDE SEQUENCE [LARGE SCALE GENOMIC DNA]</scope>
    <source>
        <strain evidence="9 10">CGMCC 4.2026</strain>
    </source>
</reference>
<dbReference type="Pfam" id="PF03704">
    <property type="entry name" value="BTAD"/>
    <property type="match status" value="1"/>
</dbReference>
<dbReference type="OrthoDB" id="4336084at2"/>
<sequence length="721" mass="76619">MIFRILGPLLVEDGQGTRTLAAPKQRVILASLLLRPNQVVPVADLLDRVWGKHHPASATATLYNHVARLRRSLGDEAGARVLTRAPGYLVEIRDDRELDLGRFHALRATAANAAQDGDHDRAADLLRQALGLWRGNALSDVPAGATHSPDTEQLDELRLAVRQQCVEYDLECGAAESLLPELRHLLAAHPFREDLYGQLMRALYRSGRQAEALDVFRTARATLLDELGVEPGPALQRLHASVLRQDPVLVCEQPGRLRPPPSPASAEPACPPVQLPPGVPDFTGRREEVAAVIAALTADGGDGPRVAAVSGPAGVGTTELALRTAWRLRGTFTDGVLFADLRGQQCGPADPADVLAAFARALGAAEDTIPAGQEPRAALYRGLTARRRLLVVLDGAAGSSQVRPLLPGPGSAALVTGRRRLTGLAGARLFDVGPLPQADAAELFGKVSGRGHDEPDAVAAITARCGRLPLALRIAGARLAARPAWSARELADRLADRRHRMDELRTEDLDVRAGLVPGYTALPGPHARAFRLLALADAPTLPLPVAAAMLDLPRRGAERILEELVDAHLLTSPRQGSYGFHDLVRLFGEERSAASETAQERLAAVRRGAGAALARVDQLDPRGRQAVRGAGRSPGNSGHDGPAWLRPAPEEVENLCAWIRQLFATDGMPVSPAPLDTATPAPLDTATPAPLDTAAPGRTSAAVRRLRLDSERAVGNRAVAG</sequence>
<dbReference type="GO" id="GO:0003677">
    <property type="term" value="F:DNA binding"/>
    <property type="evidence" value="ECO:0007669"/>
    <property type="project" value="UniProtKB-UniRule"/>
</dbReference>
<dbReference type="SMART" id="SM01043">
    <property type="entry name" value="BTAD"/>
    <property type="match status" value="1"/>
</dbReference>
<accession>A0A1H8QLR5</accession>
<feature type="region of interest" description="Disordered" evidence="7">
    <location>
        <begin position="671"/>
        <end position="699"/>
    </location>
</feature>
<dbReference type="Pfam" id="PF00486">
    <property type="entry name" value="Trans_reg_C"/>
    <property type="match status" value="1"/>
</dbReference>
<dbReference type="RefSeq" id="WP_075017714.1">
    <property type="nucleotide sequence ID" value="NZ_FODD01000030.1"/>
</dbReference>
<gene>
    <name evidence="9" type="ORF">SAMN05216267_103055</name>
</gene>
<feature type="region of interest" description="Disordered" evidence="7">
    <location>
        <begin position="255"/>
        <end position="274"/>
    </location>
</feature>
<feature type="compositionally biased region" description="Pro residues" evidence="7">
    <location>
        <begin position="257"/>
        <end position="274"/>
    </location>
</feature>
<dbReference type="AlphaFoldDB" id="A0A1H8QLR5"/>
<feature type="compositionally biased region" description="Low complexity" evidence="7">
    <location>
        <begin position="673"/>
        <end position="696"/>
    </location>
</feature>
<evidence type="ECO:0000259" key="8">
    <source>
        <dbReference type="PROSITE" id="PS51755"/>
    </source>
</evidence>
<dbReference type="Proteomes" id="UP000181951">
    <property type="component" value="Unassembled WGS sequence"/>
</dbReference>
<dbReference type="Gene3D" id="1.25.40.10">
    <property type="entry name" value="Tetratricopeptide repeat domain"/>
    <property type="match status" value="1"/>
</dbReference>
<dbReference type="PANTHER" id="PTHR35807:SF1">
    <property type="entry name" value="TRANSCRIPTIONAL REGULATOR REDD"/>
    <property type="match status" value="1"/>
</dbReference>
<evidence type="ECO:0000256" key="7">
    <source>
        <dbReference type="SAM" id="MobiDB-lite"/>
    </source>
</evidence>
<dbReference type="Gene3D" id="1.10.10.10">
    <property type="entry name" value="Winged helix-like DNA-binding domain superfamily/Winged helix DNA-binding domain"/>
    <property type="match status" value="1"/>
</dbReference>
<keyword evidence="10" id="KW-1185">Reference proteome</keyword>